<keyword evidence="3" id="KW-0378">Hydrolase</keyword>
<dbReference type="InterPro" id="IPR012338">
    <property type="entry name" value="Beta-lactam/transpept-like"/>
</dbReference>
<reference evidence="3" key="1">
    <citation type="submission" date="2023-06" db="EMBL/GenBank/DDBJ databases">
        <title>Gycomyces niveus sp.nov., a novel actinomycete isolated from soil in Shouguang.</title>
        <authorList>
            <person name="Yang X."/>
            <person name="Zhao J."/>
        </authorList>
    </citation>
    <scope>NUCLEOTIDE SEQUENCE</scope>
    <source>
        <strain evidence="3">NEAU C2</strain>
    </source>
</reference>
<dbReference type="GO" id="GO:0016787">
    <property type="term" value="F:hydrolase activity"/>
    <property type="evidence" value="ECO:0007669"/>
    <property type="project" value="UniProtKB-KW"/>
</dbReference>
<keyword evidence="4" id="KW-1185">Reference proteome</keyword>
<dbReference type="EMBL" id="JAUEMJ010000009">
    <property type="protein sequence ID" value="MDN3242771.1"/>
    <property type="molecule type" value="Genomic_DNA"/>
</dbReference>
<evidence type="ECO:0000259" key="2">
    <source>
        <dbReference type="Pfam" id="PF00144"/>
    </source>
</evidence>
<protein>
    <submittedName>
        <fullName evidence="3">Serine hydrolase domain-containing protein</fullName>
        <ecNumber evidence="3">3.1.1.103</ecNumber>
    </submittedName>
</protein>
<feature type="transmembrane region" description="Helical" evidence="1">
    <location>
        <begin position="415"/>
        <end position="437"/>
    </location>
</feature>
<dbReference type="InterPro" id="IPR050789">
    <property type="entry name" value="Diverse_Enzym_Activities"/>
</dbReference>
<comment type="caution">
    <text evidence="3">The sequence shown here is derived from an EMBL/GenBank/DDBJ whole genome shotgun (WGS) entry which is preliminary data.</text>
</comment>
<feature type="transmembrane region" description="Helical" evidence="1">
    <location>
        <begin position="457"/>
        <end position="478"/>
    </location>
</feature>
<dbReference type="EC" id="3.1.1.103" evidence="3"/>
<accession>A0ABT7YVV7</accession>
<gene>
    <name evidence="3" type="ORF">QWI33_23810</name>
</gene>
<keyword evidence="1" id="KW-0472">Membrane</keyword>
<name>A0ABT7YVV7_9ACTN</name>
<organism evidence="3 4">
    <name type="scientific">Glycomyces tritici</name>
    <dbReference type="NCBI Taxonomy" id="2665176"/>
    <lineage>
        <taxon>Bacteria</taxon>
        <taxon>Bacillati</taxon>
        <taxon>Actinomycetota</taxon>
        <taxon>Actinomycetes</taxon>
        <taxon>Glycomycetales</taxon>
        <taxon>Glycomycetaceae</taxon>
        <taxon>Glycomyces</taxon>
    </lineage>
</organism>
<evidence type="ECO:0000256" key="1">
    <source>
        <dbReference type="SAM" id="Phobius"/>
    </source>
</evidence>
<evidence type="ECO:0000313" key="4">
    <source>
        <dbReference type="Proteomes" id="UP001171902"/>
    </source>
</evidence>
<proteinExistence type="predicted"/>
<dbReference type="Pfam" id="PF00144">
    <property type="entry name" value="Beta-lactamase"/>
    <property type="match status" value="1"/>
</dbReference>
<sequence length="488" mass="50036">MYTNVIAAALAALAPLTGPLPQAPSQDQTDLVTAVGDYLDASFADAGVPGAAYAILSADGDVNTAFWGEDGDGEPVGEDTPFLWGSVAKPVTATAAMTLVEDGLLDLDEPVVTYLPDFALANTAHSDRITVRHLLEQTSGIPEGTGITDRFEHRDDPYGDAVADLADVDPIAEPGEAFAYASANYVVAGAVVEAVAGVPYVDYLRSAVLDPLGMDGAVLTAGDAAGVADGFAPVFGRAARVEARFDEAGPSYGYLGGDIGDLAAFAGAHLGRAAVPVVSGESLALMHGGAVGVSDSVDYGLGWRVDSRNADLGVSTVWHTGAAPGFSAGVLLLPELGRALVVAQNRYGHFEEGVLIGAMLGAVRILAGGAAEELAVDPLYVGLLAGLSLLVVAAVVFAVWSVVRVVKRAGSARGGVRVVAGAVCWVLAAAVVAYVSWVVVPGLAPSRVLFFLLAPDVAWLLTVLGVVGVIVAVCRVWLGWVRWRGRPV</sequence>
<dbReference type="RefSeq" id="WP_289959457.1">
    <property type="nucleotide sequence ID" value="NZ_JAUEMJ010000009.1"/>
</dbReference>
<dbReference type="PANTHER" id="PTHR43283">
    <property type="entry name" value="BETA-LACTAMASE-RELATED"/>
    <property type="match status" value="1"/>
</dbReference>
<keyword evidence="1" id="KW-1133">Transmembrane helix</keyword>
<keyword evidence="1" id="KW-0812">Transmembrane</keyword>
<dbReference type="Gene3D" id="3.40.710.10">
    <property type="entry name" value="DD-peptidase/beta-lactamase superfamily"/>
    <property type="match status" value="1"/>
</dbReference>
<dbReference type="Proteomes" id="UP001171902">
    <property type="component" value="Unassembled WGS sequence"/>
</dbReference>
<feature type="transmembrane region" description="Helical" evidence="1">
    <location>
        <begin position="379"/>
        <end position="403"/>
    </location>
</feature>
<evidence type="ECO:0000313" key="3">
    <source>
        <dbReference type="EMBL" id="MDN3242771.1"/>
    </source>
</evidence>
<dbReference type="SUPFAM" id="SSF56601">
    <property type="entry name" value="beta-lactamase/transpeptidase-like"/>
    <property type="match status" value="1"/>
</dbReference>
<dbReference type="InterPro" id="IPR001466">
    <property type="entry name" value="Beta-lactam-related"/>
</dbReference>
<feature type="domain" description="Beta-lactamase-related" evidence="2">
    <location>
        <begin position="43"/>
        <end position="348"/>
    </location>
</feature>